<dbReference type="Proteomes" id="UP000007136">
    <property type="component" value="Chromosome"/>
</dbReference>
<name>B1Z9K0_METPB</name>
<dbReference type="KEGG" id="mpo:Mpop_3834"/>
<keyword evidence="3" id="KW-0804">Transcription</keyword>
<organism evidence="5 6">
    <name type="scientific">Methylorubrum populi (strain ATCC BAA-705 / NCIMB 13946 / BJ001)</name>
    <name type="common">Methylobacterium populi</name>
    <dbReference type="NCBI Taxonomy" id="441620"/>
    <lineage>
        <taxon>Bacteria</taxon>
        <taxon>Pseudomonadati</taxon>
        <taxon>Pseudomonadota</taxon>
        <taxon>Alphaproteobacteria</taxon>
        <taxon>Hyphomicrobiales</taxon>
        <taxon>Methylobacteriaceae</taxon>
        <taxon>Methylorubrum</taxon>
    </lineage>
</organism>
<dbReference type="Pfam" id="PF01381">
    <property type="entry name" value="HTH_3"/>
    <property type="match status" value="1"/>
</dbReference>
<dbReference type="InterPro" id="IPR010982">
    <property type="entry name" value="Lambda_DNA-bd_dom_sf"/>
</dbReference>
<protein>
    <submittedName>
        <fullName evidence="5">Transcriptional regulator, XRE family</fullName>
    </submittedName>
</protein>
<sequence>MKRTHPGALREILATNLRRIRAEKGLSQDALADLCEIDRTYISGVERGLRNVSIDTLERLATGLRLEPWLLIRRPDADR</sequence>
<keyword evidence="2" id="KW-0238">DNA-binding</keyword>
<dbReference type="PANTHER" id="PTHR46797:SF23">
    <property type="entry name" value="HTH-TYPE TRANSCRIPTIONAL REGULATOR SUTR"/>
    <property type="match status" value="1"/>
</dbReference>
<dbReference type="Gene3D" id="1.10.260.40">
    <property type="entry name" value="lambda repressor-like DNA-binding domains"/>
    <property type="match status" value="1"/>
</dbReference>
<dbReference type="HOGENOM" id="CLU_066192_29_1_5"/>
<evidence type="ECO:0000313" key="5">
    <source>
        <dbReference type="EMBL" id="ACB81964.1"/>
    </source>
</evidence>
<feature type="domain" description="HTH cro/C1-type" evidence="4">
    <location>
        <begin position="17"/>
        <end position="70"/>
    </location>
</feature>
<dbReference type="eggNOG" id="COG1396">
    <property type="taxonomic scope" value="Bacteria"/>
</dbReference>
<keyword evidence="1" id="KW-0805">Transcription regulation</keyword>
<evidence type="ECO:0000256" key="2">
    <source>
        <dbReference type="ARBA" id="ARBA00023125"/>
    </source>
</evidence>
<reference evidence="5" key="1">
    <citation type="submission" date="2008-04" db="EMBL/GenBank/DDBJ databases">
        <title>Complete sequence of chromosome of Methylobacterium populi BJ001.</title>
        <authorList>
            <consortium name="US DOE Joint Genome Institute"/>
            <person name="Copeland A."/>
            <person name="Lucas S."/>
            <person name="Lapidus A."/>
            <person name="Glavina del Rio T."/>
            <person name="Dalin E."/>
            <person name="Tice H."/>
            <person name="Bruce D."/>
            <person name="Goodwin L."/>
            <person name="Pitluck S."/>
            <person name="Chertkov O."/>
            <person name="Brettin T."/>
            <person name="Detter J.C."/>
            <person name="Han C."/>
            <person name="Kuske C.R."/>
            <person name="Schmutz J."/>
            <person name="Larimer F."/>
            <person name="Land M."/>
            <person name="Hauser L."/>
            <person name="Kyrpides N."/>
            <person name="Mikhailova N."/>
            <person name="Marx C."/>
            <person name="Richardson P."/>
        </authorList>
    </citation>
    <scope>NUCLEOTIDE SEQUENCE [LARGE SCALE GENOMIC DNA]</scope>
    <source>
        <strain evidence="5">BJ001</strain>
    </source>
</reference>
<accession>B1Z9K0</accession>
<dbReference type="InterPro" id="IPR050807">
    <property type="entry name" value="TransReg_Diox_bact_type"/>
</dbReference>
<dbReference type="GO" id="GO:0003700">
    <property type="term" value="F:DNA-binding transcription factor activity"/>
    <property type="evidence" value="ECO:0007669"/>
    <property type="project" value="TreeGrafter"/>
</dbReference>
<dbReference type="OrthoDB" id="9815697at2"/>
<dbReference type="SUPFAM" id="SSF47413">
    <property type="entry name" value="lambda repressor-like DNA-binding domains"/>
    <property type="match status" value="1"/>
</dbReference>
<dbReference type="PROSITE" id="PS50943">
    <property type="entry name" value="HTH_CROC1"/>
    <property type="match status" value="1"/>
</dbReference>
<evidence type="ECO:0000259" key="4">
    <source>
        <dbReference type="PROSITE" id="PS50943"/>
    </source>
</evidence>
<evidence type="ECO:0000256" key="1">
    <source>
        <dbReference type="ARBA" id="ARBA00023015"/>
    </source>
</evidence>
<dbReference type="SMART" id="SM00530">
    <property type="entry name" value="HTH_XRE"/>
    <property type="match status" value="1"/>
</dbReference>
<evidence type="ECO:0000256" key="3">
    <source>
        <dbReference type="ARBA" id="ARBA00023163"/>
    </source>
</evidence>
<evidence type="ECO:0000313" key="6">
    <source>
        <dbReference type="Proteomes" id="UP000007136"/>
    </source>
</evidence>
<dbReference type="CDD" id="cd00093">
    <property type="entry name" value="HTH_XRE"/>
    <property type="match status" value="1"/>
</dbReference>
<dbReference type="PANTHER" id="PTHR46797">
    <property type="entry name" value="HTH-TYPE TRANSCRIPTIONAL REGULATOR"/>
    <property type="match status" value="1"/>
</dbReference>
<dbReference type="GO" id="GO:0003677">
    <property type="term" value="F:DNA binding"/>
    <property type="evidence" value="ECO:0007669"/>
    <property type="project" value="UniProtKB-KW"/>
</dbReference>
<dbReference type="AlphaFoldDB" id="B1Z9K0"/>
<dbReference type="EMBL" id="CP001029">
    <property type="protein sequence ID" value="ACB81964.1"/>
    <property type="molecule type" value="Genomic_DNA"/>
</dbReference>
<dbReference type="InterPro" id="IPR001387">
    <property type="entry name" value="Cro/C1-type_HTH"/>
</dbReference>
<proteinExistence type="predicted"/>
<dbReference type="GO" id="GO:0005829">
    <property type="term" value="C:cytosol"/>
    <property type="evidence" value="ECO:0007669"/>
    <property type="project" value="TreeGrafter"/>
</dbReference>
<gene>
    <name evidence="5" type="ordered locus">Mpop_3834</name>
</gene>